<dbReference type="EMBL" id="JAKIKU010000003">
    <property type="protein sequence ID" value="MCL1044921.1"/>
    <property type="molecule type" value="Genomic_DNA"/>
</dbReference>
<keyword evidence="1" id="KW-0812">Transmembrane</keyword>
<keyword evidence="1" id="KW-1133">Transmembrane helix</keyword>
<feature type="transmembrane region" description="Helical" evidence="1">
    <location>
        <begin position="5"/>
        <end position="25"/>
    </location>
</feature>
<keyword evidence="3" id="KW-1185">Reference proteome</keyword>
<evidence type="ECO:0000313" key="3">
    <source>
        <dbReference type="Proteomes" id="UP001202134"/>
    </source>
</evidence>
<dbReference type="Proteomes" id="UP001202134">
    <property type="component" value="Unassembled WGS sequence"/>
</dbReference>
<proteinExistence type="predicted"/>
<dbReference type="RefSeq" id="WP_248955137.1">
    <property type="nucleotide sequence ID" value="NZ_JAKIKU010000003.1"/>
</dbReference>
<gene>
    <name evidence="2" type="ORF">L2737_06210</name>
</gene>
<comment type="caution">
    <text evidence="2">The sequence shown here is derived from an EMBL/GenBank/DDBJ whole genome shotgun (WGS) entry which is preliminary data.</text>
</comment>
<feature type="transmembrane region" description="Helical" evidence="1">
    <location>
        <begin position="104"/>
        <end position="122"/>
    </location>
</feature>
<keyword evidence="1" id="KW-0472">Membrane</keyword>
<organism evidence="2 3">
    <name type="scientific">Shewanella electrodiphila</name>
    <dbReference type="NCBI Taxonomy" id="934143"/>
    <lineage>
        <taxon>Bacteria</taxon>
        <taxon>Pseudomonadati</taxon>
        <taxon>Pseudomonadota</taxon>
        <taxon>Gammaproteobacteria</taxon>
        <taxon>Alteromonadales</taxon>
        <taxon>Shewanellaceae</taxon>
        <taxon>Shewanella</taxon>
    </lineage>
</organism>
<feature type="transmembrane region" description="Helical" evidence="1">
    <location>
        <begin position="134"/>
        <end position="153"/>
    </location>
</feature>
<name>A0ABT0KN11_9GAMM</name>
<evidence type="ECO:0000313" key="2">
    <source>
        <dbReference type="EMBL" id="MCL1044921.1"/>
    </source>
</evidence>
<sequence length="183" mass="20256">MNHKFIFLTAAVVPLIGIYFDFGHGLTWVEYTEPEDYLVLIMRLLFLTLIAERIIEFYNLLFRSKKSKVLLAEISKAKKAGTDNVHILEAELLEFRDVTRRQSAMVGFITGALMAIIGIRVFTGMFDFGDASSVQIIMFDLFEVFVMGCIIAGGSKGINKIVSAIEAFAQAGKDNAIKASSAS</sequence>
<feature type="transmembrane region" description="Helical" evidence="1">
    <location>
        <begin position="37"/>
        <end position="61"/>
    </location>
</feature>
<evidence type="ECO:0000256" key="1">
    <source>
        <dbReference type="SAM" id="Phobius"/>
    </source>
</evidence>
<accession>A0ABT0KN11</accession>
<reference evidence="2 3" key="1">
    <citation type="submission" date="2022-01" db="EMBL/GenBank/DDBJ databases">
        <title>Whole genome-based taxonomy of the Shewanellaceae.</title>
        <authorList>
            <person name="Martin-Rodriguez A.J."/>
        </authorList>
    </citation>
    <scope>NUCLEOTIDE SEQUENCE [LARGE SCALE GENOMIC DNA]</scope>
    <source>
        <strain evidence="2 3">DSM 24955</strain>
    </source>
</reference>
<protein>
    <recommendedName>
        <fullName evidence="4">MotA/TolQ/ExbB proton channel domain-containing protein</fullName>
    </recommendedName>
</protein>
<evidence type="ECO:0008006" key="4">
    <source>
        <dbReference type="Google" id="ProtNLM"/>
    </source>
</evidence>